<evidence type="ECO:0000256" key="1">
    <source>
        <dbReference type="ARBA" id="ARBA00022801"/>
    </source>
</evidence>
<evidence type="ECO:0000256" key="2">
    <source>
        <dbReference type="SAM" id="MobiDB-lite"/>
    </source>
</evidence>
<dbReference type="GO" id="GO:0071973">
    <property type="term" value="P:bacterial-type flagellum-dependent cell motility"/>
    <property type="evidence" value="ECO:0007669"/>
    <property type="project" value="TreeGrafter"/>
</dbReference>
<dbReference type="EMBL" id="KF125245">
    <property type="protein sequence ID" value="AIA92571.1"/>
    <property type="molecule type" value="Genomic_DNA"/>
</dbReference>
<dbReference type="Pfam" id="PF01832">
    <property type="entry name" value="Glucosaminidase"/>
    <property type="match status" value="1"/>
</dbReference>
<dbReference type="InterPro" id="IPR051056">
    <property type="entry name" value="Glycosyl_Hydrolase_73"/>
</dbReference>
<feature type="domain" description="Mannosyl-glycoprotein endo-beta-N-acetylglucosamidase-like" evidence="3">
    <location>
        <begin position="4"/>
        <end position="69"/>
    </location>
</feature>
<dbReference type="PANTHER" id="PTHR33308:SF9">
    <property type="entry name" value="PEPTIDOGLYCAN HYDROLASE FLGJ"/>
    <property type="match status" value="1"/>
</dbReference>
<dbReference type="GO" id="GO:0004040">
    <property type="term" value="F:amidase activity"/>
    <property type="evidence" value="ECO:0007669"/>
    <property type="project" value="InterPro"/>
</dbReference>
<reference evidence="4" key="1">
    <citation type="journal article" date="2013" name="Environ. Microbiol.">
        <title>Seasonally variable intestinal metagenomes of the red palm weevil (Rhynchophorus ferrugineus).</title>
        <authorList>
            <person name="Jia S."/>
            <person name="Zhang X."/>
            <person name="Zhang G."/>
            <person name="Yin A."/>
            <person name="Zhang S."/>
            <person name="Li F."/>
            <person name="Wang L."/>
            <person name="Zhao D."/>
            <person name="Yun Q."/>
            <person name="Tala"/>
            <person name="Wang J."/>
            <person name="Sun G."/>
            <person name="Baabdullah M."/>
            <person name="Yu X."/>
            <person name="Hu S."/>
            <person name="Al-Mssallem I.S."/>
            <person name="Yu J."/>
        </authorList>
    </citation>
    <scope>NUCLEOTIDE SEQUENCE</scope>
</reference>
<keyword evidence="1" id="KW-0378">Hydrolase</keyword>
<dbReference type="AlphaFoldDB" id="A0A060CIG1"/>
<feature type="non-terminal residue" evidence="4">
    <location>
        <position position="105"/>
    </location>
</feature>
<dbReference type="InterPro" id="IPR002901">
    <property type="entry name" value="MGlyc_endo_b_GlcNAc-like_dom"/>
</dbReference>
<organism evidence="4">
    <name type="scientific">uncultured Xanthomonas sp</name>
    <dbReference type="NCBI Taxonomy" id="152831"/>
    <lineage>
        <taxon>Bacteria</taxon>
        <taxon>Pseudomonadati</taxon>
        <taxon>Pseudomonadota</taxon>
        <taxon>Gammaproteobacteria</taxon>
        <taxon>Lysobacterales</taxon>
        <taxon>Lysobacteraceae</taxon>
        <taxon>Xanthomonas</taxon>
        <taxon>environmental samples</taxon>
    </lineage>
</organism>
<dbReference type="Gene3D" id="2.10.70.40">
    <property type="entry name" value="peptidoglycan hydrolase"/>
    <property type="match status" value="1"/>
</dbReference>
<proteinExistence type="predicted"/>
<feature type="region of interest" description="Disordered" evidence="2">
    <location>
        <begin position="63"/>
        <end position="105"/>
    </location>
</feature>
<dbReference type="PANTHER" id="PTHR33308">
    <property type="entry name" value="PEPTIDOGLYCAN HYDROLASE FLGJ"/>
    <property type="match status" value="1"/>
</dbReference>
<evidence type="ECO:0000313" key="4">
    <source>
        <dbReference type="EMBL" id="AIA92571.1"/>
    </source>
</evidence>
<dbReference type="Gene3D" id="1.10.530.10">
    <property type="match status" value="1"/>
</dbReference>
<feature type="compositionally biased region" description="Basic residues" evidence="2">
    <location>
        <begin position="72"/>
        <end position="86"/>
    </location>
</feature>
<protein>
    <submittedName>
        <fullName evidence="4">Glucosaminidase</fullName>
    </submittedName>
</protein>
<evidence type="ECO:0000259" key="3">
    <source>
        <dbReference type="Pfam" id="PF01832"/>
    </source>
</evidence>
<dbReference type="PRINTS" id="PR01002">
    <property type="entry name" value="FLGFLGJ"/>
</dbReference>
<name>A0A060CIG1_9XANT</name>
<sequence>MRRDDGSSAHNLFGIKATGWSGDSVRRSTQEYRDGVAGTEKADFRAYASAKESFSDYVRMLKNNPRYPAGAGRRRRRARFRQRPCRRPATPPIPATPRRSPRSPT</sequence>
<accession>A0A060CIG1</accession>